<dbReference type="Gene3D" id="6.10.250.3200">
    <property type="match status" value="1"/>
</dbReference>
<feature type="domain" description="PAC" evidence="4">
    <location>
        <begin position="79"/>
        <end position="133"/>
    </location>
</feature>
<keyword evidence="6" id="KW-1185">Reference proteome</keyword>
<gene>
    <name evidence="5" type="ORF">J9317_02030</name>
</gene>
<dbReference type="InterPro" id="IPR013656">
    <property type="entry name" value="PAS_4"/>
</dbReference>
<dbReference type="InterPro" id="IPR000014">
    <property type="entry name" value="PAS"/>
</dbReference>
<feature type="domain" description="Methyl-accepting transducer" evidence="3">
    <location>
        <begin position="146"/>
        <end position="267"/>
    </location>
</feature>
<dbReference type="SUPFAM" id="SSF58104">
    <property type="entry name" value="Methyl-accepting chemotaxis protein (MCP) signaling domain"/>
    <property type="match status" value="1"/>
</dbReference>
<accession>A0ABS5LA95</accession>
<dbReference type="InterPro" id="IPR004089">
    <property type="entry name" value="MCPsignal_dom"/>
</dbReference>
<name>A0ABS5LA95_9BACI</name>
<dbReference type="Proteomes" id="UP000682403">
    <property type="component" value="Unassembled WGS sequence"/>
</dbReference>
<dbReference type="InterPro" id="IPR035965">
    <property type="entry name" value="PAS-like_dom_sf"/>
</dbReference>
<evidence type="ECO:0000256" key="1">
    <source>
        <dbReference type="ARBA" id="ARBA00023224"/>
    </source>
</evidence>
<evidence type="ECO:0000313" key="6">
    <source>
        <dbReference type="Proteomes" id="UP000682403"/>
    </source>
</evidence>
<sequence length="267" mass="29776">MTITQVLSTDAVLKALETHLAMIEFNLDREVIWVNHNFASAMGYRPEEMNGLKHQKFCTAAFLNSQEYEELWSNLKKGMKFQEKIERVSKDGSLLWFEATYIPVADETGEVTAVLKIATNITEHENKTLNIISDLKSMPEELAELVVANTKESTQAVQALQKQTDLISQTSKTISHISSQTNMVALNAAIEAARVGEQGKGFKVVADEIRRLSTNVDEAIDKVNSNVEYITKEAQKVSSITNSLQTIIKETQIKFSATITEFEGTAK</sequence>
<comment type="caution">
    <text evidence="5">The sequence shown here is derived from an EMBL/GenBank/DDBJ whole genome shotgun (WGS) entry which is preliminary data.</text>
</comment>
<dbReference type="PANTHER" id="PTHR32089">
    <property type="entry name" value="METHYL-ACCEPTING CHEMOTAXIS PROTEIN MCPB"/>
    <property type="match status" value="1"/>
</dbReference>
<reference evidence="5 6" key="1">
    <citation type="submission" date="2021-04" db="EMBL/GenBank/DDBJ databases">
        <title>Metabacillus sp. strain KIGAM252 whole genome sequence.</title>
        <authorList>
            <person name="Seo M.-J."/>
            <person name="Cho E.-S."/>
            <person name="Hwang C.Y."/>
            <person name="Yoon D.J."/>
        </authorList>
    </citation>
    <scope>NUCLEOTIDE SEQUENCE [LARGE SCALE GENOMIC DNA]</scope>
    <source>
        <strain evidence="5 6">KIGAM252</strain>
    </source>
</reference>
<dbReference type="InterPro" id="IPR000700">
    <property type="entry name" value="PAS-assoc_C"/>
</dbReference>
<dbReference type="NCBIfam" id="TIGR00229">
    <property type="entry name" value="sensory_box"/>
    <property type="match status" value="1"/>
</dbReference>
<evidence type="ECO:0000259" key="3">
    <source>
        <dbReference type="PROSITE" id="PS50111"/>
    </source>
</evidence>
<dbReference type="RefSeq" id="WP_211556083.1">
    <property type="nucleotide sequence ID" value="NZ_JAGVRK010000001.1"/>
</dbReference>
<dbReference type="EMBL" id="JAGVRK010000001">
    <property type="protein sequence ID" value="MBS2967551.1"/>
    <property type="molecule type" value="Genomic_DNA"/>
</dbReference>
<evidence type="ECO:0000259" key="4">
    <source>
        <dbReference type="PROSITE" id="PS50113"/>
    </source>
</evidence>
<dbReference type="InterPro" id="IPR001610">
    <property type="entry name" value="PAC"/>
</dbReference>
<dbReference type="PROSITE" id="PS50111">
    <property type="entry name" value="CHEMOTAXIS_TRANSDUC_2"/>
    <property type="match status" value="1"/>
</dbReference>
<dbReference type="Pfam" id="PF08448">
    <property type="entry name" value="PAS_4"/>
    <property type="match status" value="1"/>
</dbReference>
<dbReference type="Pfam" id="PF00015">
    <property type="entry name" value="MCPsignal"/>
    <property type="match status" value="1"/>
</dbReference>
<dbReference type="SMART" id="SM00086">
    <property type="entry name" value="PAC"/>
    <property type="match status" value="1"/>
</dbReference>
<proteinExistence type="predicted"/>
<evidence type="ECO:0000313" key="5">
    <source>
        <dbReference type="EMBL" id="MBS2967551.1"/>
    </source>
</evidence>
<dbReference type="PANTHER" id="PTHR32089:SF112">
    <property type="entry name" value="LYSOZYME-LIKE PROTEIN-RELATED"/>
    <property type="match status" value="1"/>
</dbReference>
<evidence type="ECO:0000256" key="2">
    <source>
        <dbReference type="PROSITE-ProRule" id="PRU00284"/>
    </source>
</evidence>
<keyword evidence="1 2" id="KW-0807">Transducer</keyword>
<dbReference type="Gene3D" id="3.30.450.20">
    <property type="entry name" value="PAS domain"/>
    <property type="match status" value="1"/>
</dbReference>
<dbReference type="SUPFAM" id="SSF55785">
    <property type="entry name" value="PYP-like sensor domain (PAS domain)"/>
    <property type="match status" value="1"/>
</dbReference>
<dbReference type="PROSITE" id="PS50113">
    <property type="entry name" value="PAC"/>
    <property type="match status" value="1"/>
</dbReference>
<dbReference type="CDD" id="cd00130">
    <property type="entry name" value="PAS"/>
    <property type="match status" value="1"/>
</dbReference>
<dbReference type="SMART" id="SM00283">
    <property type="entry name" value="MA"/>
    <property type="match status" value="1"/>
</dbReference>
<protein>
    <submittedName>
        <fullName evidence="5">PAS domain S-box protein</fullName>
    </submittedName>
</protein>
<organism evidence="5 6">
    <name type="scientific">Metabacillus flavus</name>
    <dbReference type="NCBI Taxonomy" id="2823519"/>
    <lineage>
        <taxon>Bacteria</taxon>
        <taxon>Bacillati</taxon>
        <taxon>Bacillota</taxon>
        <taxon>Bacilli</taxon>
        <taxon>Bacillales</taxon>
        <taxon>Bacillaceae</taxon>
        <taxon>Metabacillus</taxon>
    </lineage>
</organism>